<reference evidence="4 5" key="1">
    <citation type="submission" date="2015-12" db="EMBL/GenBank/DDBJ databases">
        <title>The genome of Folsomia candida.</title>
        <authorList>
            <person name="Faddeeva A."/>
            <person name="Derks M.F."/>
            <person name="Anvar Y."/>
            <person name="Smit S."/>
            <person name="Van Straalen N."/>
            <person name="Roelofs D."/>
        </authorList>
    </citation>
    <scope>NUCLEOTIDE SEQUENCE [LARGE SCALE GENOMIC DNA]</scope>
    <source>
        <strain evidence="4 5">VU population</strain>
        <tissue evidence="4">Whole body</tissue>
    </source>
</reference>
<dbReference type="GO" id="GO:0004222">
    <property type="term" value="F:metalloendopeptidase activity"/>
    <property type="evidence" value="ECO:0007669"/>
    <property type="project" value="UniProtKB-UniRule"/>
</dbReference>
<dbReference type="InterPro" id="IPR001506">
    <property type="entry name" value="Peptidase_M12A"/>
</dbReference>
<dbReference type="SMART" id="SM00696">
    <property type="entry name" value="DM9"/>
    <property type="match status" value="2"/>
</dbReference>
<sequence length="383" mass="42129">MSSNSLYLVAIIAFANFLSTQGYICNTPDEWLFPTNNGTRSFRPWTKWPGGVVKYEFHSSLSANDRTEVQKAFNEYHQKTCIRFVARSPGEAAYVSIEVDNEVCGVANLCRTGGYQFARFGGSCRTSNVMVHELGHSLCMGHEQSRPDRDNFIHFPGCAANDIPGKDTSNDVLNSMYDFASQMHYQCYWCLGGYPRNTNVEKCGSDVTPGLSVLDANKLNEYYDCGGCHSYRFRNFQLLSAADRSALLPGGSDPYVSGPTYVCRGLHPSGDIIPGVFNIHSSTCYVSYGNVEVALKAGDALTNPKGVGFSWVQRPGTYIPSNAIAGGRTRQGETLYIGRSQISVNGQIATVPGKIHANFPGYAYFSYNGKEYKVTSFEILVCN</sequence>
<evidence type="ECO:0000313" key="4">
    <source>
        <dbReference type="EMBL" id="OXA44823.1"/>
    </source>
</evidence>
<dbReference type="AlphaFoldDB" id="A0A226DHV3"/>
<feature type="active site" evidence="1">
    <location>
        <position position="133"/>
    </location>
</feature>
<evidence type="ECO:0000256" key="2">
    <source>
        <dbReference type="RuleBase" id="RU361183"/>
    </source>
</evidence>
<dbReference type="EMBL" id="LNIX01000019">
    <property type="protein sequence ID" value="OXA44823.1"/>
    <property type="molecule type" value="Genomic_DNA"/>
</dbReference>
<feature type="binding site" evidence="1">
    <location>
        <position position="136"/>
    </location>
    <ligand>
        <name>Zn(2+)</name>
        <dbReference type="ChEBI" id="CHEBI:29105"/>
        <note>catalytic</note>
    </ligand>
</feature>
<evidence type="ECO:0000259" key="3">
    <source>
        <dbReference type="PROSITE" id="PS51864"/>
    </source>
</evidence>
<evidence type="ECO:0000256" key="1">
    <source>
        <dbReference type="PROSITE-ProRule" id="PRU01211"/>
    </source>
</evidence>
<keyword evidence="2" id="KW-0732">Signal</keyword>
<feature type="domain" description="Peptidase M12A" evidence="3">
    <location>
        <begin position="37"/>
        <end position="226"/>
    </location>
</feature>
<dbReference type="STRING" id="158441.A0A226DHV3"/>
<dbReference type="Gene3D" id="3.40.390.10">
    <property type="entry name" value="Collagenase (Catalytic Domain)"/>
    <property type="match status" value="1"/>
</dbReference>
<name>A0A226DHV3_FOLCA</name>
<keyword evidence="1 2" id="KW-0479">Metal-binding</keyword>
<dbReference type="Pfam" id="PF01400">
    <property type="entry name" value="Astacin"/>
    <property type="match status" value="1"/>
</dbReference>
<keyword evidence="1 2" id="KW-0645">Protease</keyword>
<organism evidence="4 5">
    <name type="scientific">Folsomia candida</name>
    <name type="common">Springtail</name>
    <dbReference type="NCBI Taxonomy" id="158441"/>
    <lineage>
        <taxon>Eukaryota</taxon>
        <taxon>Metazoa</taxon>
        <taxon>Ecdysozoa</taxon>
        <taxon>Arthropoda</taxon>
        <taxon>Hexapoda</taxon>
        <taxon>Collembola</taxon>
        <taxon>Entomobryomorpha</taxon>
        <taxon>Isotomoidea</taxon>
        <taxon>Isotomidae</taxon>
        <taxon>Proisotominae</taxon>
        <taxon>Folsomia</taxon>
    </lineage>
</organism>
<dbReference type="Pfam" id="PF11901">
    <property type="entry name" value="DM9"/>
    <property type="match status" value="1"/>
</dbReference>
<dbReference type="OrthoDB" id="1925699at2759"/>
<dbReference type="InterPro" id="IPR006616">
    <property type="entry name" value="DM9_repeat"/>
</dbReference>
<dbReference type="Proteomes" id="UP000198287">
    <property type="component" value="Unassembled WGS sequence"/>
</dbReference>
<protein>
    <recommendedName>
        <fullName evidence="2">Metalloendopeptidase</fullName>
        <ecNumber evidence="2">3.4.24.-</ecNumber>
    </recommendedName>
</protein>
<dbReference type="InterPro" id="IPR024079">
    <property type="entry name" value="MetalloPept_cat_dom_sf"/>
</dbReference>
<dbReference type="GO" id="GO:0008270">
    <property type="term" value="F:zinc ion binding"/>
    <property type="evidence" value="ECO:0007669"/>
    <property type="project" value="UniProtKB-UniRule"/>
</dbReference>
<keyword evidence="1 2" id="KW-0862">Zinc</keyword>
<dbReference type="SUPFAM" id="SSF55486">
    <property type="entry name" value="Metalloproteases ('zincins'), catalytic domain"/>
    <property type="match status" value="1"/>
</dbReference>
<accession>A0A226DHV3</accession>
<dbReference type="EC" id="3.4.24.-" evidence="2"/>
<dbReference type="PANTHER" id="PTHR10127:SF850">
    <property type="entry name" value="METALLOENDOPEPTIDASE"/>
    <property type="match status" value="1"/>
</dbReference>
<dbReference type="PRINTS" id="PR00480">
    <property type="entry name" value="ASTACIN"/>
</dbReference>
<feature type="chain" id="PRO_5011827182" description="Metalloendopeptidase" evidence="2">
    <location>
        <begin position="23"/>
        <end position="383"/>
    </location>
</feature>
<gene>
    <name evidence="4" type="ORF">Fcan01_20510</name>
</gene>
<comment type="caution">
    <text evidence="1">Lacks conserved residue(s) required for the propagation of feature annotation.</text>
</comment>
<dbReference type="PANTHER" id="PTHR10127">
    <property type="entry name" value="DISCOIDIN, CUB, EGF, LAMININ , AND ZINC METALLOPROTEASE DOMAIN CONTAINING"/>
    <property type="match status" value="1"/>
</dbReference>
<feature type="signal peptide" evidence="2">
    <location>
        <begin position="1"/>
        <end position="22"/>
    </location>
</feature>
<keyword evidence="1 2" id="KW-0378">Hydrolase</keyword>
<feature type="binding site" evidence="1">
    <location>
        <position position="142"/>
    </location>
    <ligand>
        <name>Zn(2+)</name>
        <dbReference type="ChEBI" id="CHEBI:29105"/>
        <note>catalytic</note>
    </ligand>
</feature>
<dbReference type="OMA" id="KLANCYT"/>
<evidence type="ECO:0000313" key="5">
    <source>
        <dbReference type="Proteomes" id="UP000198287"/>
    </source>
</evidence>
<dbReference type="SMART" id="SM00235">
    <property type="entry name" value="ZnMc"/>
    <property type="match status" value="1"/>
</dbReference>
<comment type="caution">
    <text evidence="4">The sequence shown here is derived from an EMBL/GenBank/DDBJ whole genome shotgun (WGS) entry which is preliminary data.</text>
</comment>
<proteinExistence type="predicted"/>
<comment type="cofactor">
    <cofactor evidence="1 2">
        <name>Zn(2+)</name>
        <dbReference type="ChEBI" id="CHEBI:29105"/>
    </cofactor>
    <text evidence="1 2">Binds 1 zinc ion per subunit.</text>
</comment>
<dbReference type="InterPro" id="IPR006026">
    <property type="entry name" value="Peptidase_Metallo"/>
</dbReference>
<keyword evidence="5" id="KW-1185">Reference proteome</keyword>
<feature type="binding site" evidence="1">
    <location>
        <position position="132"/>
    </location>
    <ligand>
        <name>Zn(2+)</name>
        <dbReference type="ChEBI" id="CHEBI:29105"/>
        <note>catalytic</note>
    </ligand>
</feature>
<dbReference type="PROSITE" id="PS51864">
    <property type="entry name" value="ASTACIN"/>
    <property type="match status" value="1"/>
</dbReference>
<dbReference type="GO" id="GO:0006508">
    <property type="term" value="P:proteolysis"/>
    <property type="evidence" value="ECO:0007669"/>
    <property type="project" value="UniProtKB-KW"/>
</dbReference>
<keyword evidence="1 2" id="KW-0482">Metalloprotease</keyword>